<dbReference type="OrthoDB" id="8221747at2"/>
<evidence type="ECO:0008006" key="5">
    <source>
        <dbReference type="Google" id="ProtNLM"/>
    </source>
</evidence>
<dbReference type="PROSITE" id="PS51257">
    <property type="entry name" value="PROKAR_LIPOPROTEIN"/>
    <property type="match status" value="1"/>
</dbReference>
<evidence type="ECO:0000256" key="1">
    <source>
        <dbReference type="SAM" id="Phobius"/>
    </source>
</evidence>
<dbReference type="Gene3D" id="2.40.50.120">
    <property type="match status" value="1"/>
</dbReference>
<dbReference type="SUPFAM" id="SSF50242">
    <property type="entry name" value="TIMP-like"/>
    <property type="match status" value="1"/>
</dbReference>
<keyword evidence="4" id="KW-1185">Reference proteome</keyword>
<keyword evidence="1" id="KW-0812">Transmembrane</keyword>
<dbReference type="Proteomes" id="UP000265692">
    <property type="component" value="Unassembled WGS sequence"/>
</dbReference>
<keyword evidence="1" id="KW-0472">Membrane</keyword>
<dbReference type="RefSeq" id="WP_118875971.1">
    <property type="nucleotide sequence ID" value="NZ_QWEI01000003.1"/>
</dbReference>
<sequence>MKNHIHMIICIFISILFLSSFPSNTSACSCAQSPTAEEEFDRSSAVFSGKVIKMEDKRSLNGSASKTARFEVNNVWKGPSQTQIEISTGLGGGDCGIDFKEGFEYLVYAKESTMYGEKTLVSVICDRTNQLSSSQEDLGMLGVGYPPSEEVDLSDPSIGKQFFLWVTIFIGVAILLNIHFKKDNNKAND</sequence>
<dbReference type="AlphaFoldDB" id="A0A396S917"/>
<name>A0A396S917_9BACL</name>
<evidence type="ECO:0000256" key="2">
    <source>
        <dbReference type="SAM" id="SignalP"/>
    </source>
</evidence>
<accession>A0A396S917</accession>
<keyword evidence="1" id="KW-1133">Transmembrane helix</keyword>
<feature type="transmembrane region" description="Helical" evidence="1">
    <location>
        <begin position="162"/>
        <end position="180"/>
    </location>
</feature>
<protein>
    <recommendedName>
        <fullName evidence="5">Tissue inhibitor of metalloproteinase</fullName>
    </recommendedName>
</protein>
<proteinExistence type="predicted"/>
<gene>
    <name evidence="3" type="ORF">D1B33_08640</name>
</gene>
<comment type="caution">
    <text evidence="3">The sequence shown here is derived from an EMBL/GenBank/DDBJ whole genome shotgun (WGS) entry which is preliminary data.</text>
</comment>
<keyword evidence="2" id="KW-0732">Signal</keyword>
<organism evidence="3 4">
    <name type="scientific">Ureibacillus yapensis</name>
    <dbReference type="NCBI Taxonomy" id="2304605"/>
    <lineage>
        <taxon>Bacteria</taxon>
        <taxon>Bacillati</taxon>
        <taxon>Bacillota</taxon>
        <taxon>Bacilli</taxon>
        <taxon>Bacillales</taxon>
        <taxon>Caryophanaceae</taxon>
        <taxon>Ureibacillus</taxon>
    </lineage>
</organism>
<dbReference type="EMBL" id="QWEI01000003">
    <property type="protein sequence ID" value="RHW37585.1"/>
    <property type="molecule type" value="Genomic_DNA"/>
</dbReference>
<feature type="chain" id="PRO_5039126061" description="Tissue inhibitor of metalloproteinase" evidence="2">
    <location>
        <begin position="26"/>
        <end position="189"/>
    </location>
</feature>
<evidence type="ECO:0000313" key="3">
    <source>
        <dbReference type="EMBL" id="RHW37585.1"/>
    </source>
</evidence>
<dbReference type="InterPro" id="IPR008993">
    <property type="entry name" value="TIMP-like_OB-fold"/>
</dbReference>
<evidence type="ECO:0000313" key="4">
    <source>
        <dbReference type="Proteomes" id="UP000265692"/>
    </source>
</evidence>
<feature type="signal peptide" evidence="2">
    <location>
        <begin position="1"/>
        <end position="25"/>
    </location>
</feature>
<reference evidence="3 4" key="1">
    <citation type="submission" date="2018-08" db="EMBL/GenBank/DDBJ databases">
        <title>Lysinibacillus sp. YLB-03 draft genome sequence.</title>
        <authorList>
            <person name="Yu L."/>
        </authorList>
    </citation>
    <scope>NUCLEOTIDE SEQUENCE [LARGE SCALE GENOMIC DNA]</scope>
    <source>
        <strain evidence="3 4">YLB-03</strain>
    </source>
</reference>